<dbReference type="Gene3D" id="2.60.40.3620">
    <property type="match status" value="3"/>
</dbReference>
<sequence>MKHLTKILSMAVLLSATLFLFSCGEDDEPVIDVGDGIAVADGYYFVQEGEEPVEERALLPEKVEGEGNAPTDREGFFGNYVFLQAGNYQLQKVEAREVVSTIGGDLRQISGDSLSADEPTTTGYQLALLEEGDEQITIDSDGLFKISYDETLSELIVMEVQNVSLRGNATPNGWENDTQLNIISVNADEGIVAEVSGLTLREGEYKVRINNSWKIVRNNDAGTGYVAFTNYGGSADNLVPGGGNIPFDEANEGVYTVRILLTNDGGASFEATKTGTVEPITFDPDDYRFGILGSVTANGFDADRDMFYKGVSNGVHTWYGVVYFAEESVDDQGRRFKLRTNDDWAFNLGGPLTTEGEAQLTANGPDIQAPAAGAYYITLSTADEGDTWTATMKDFGWALIGEGSPTASWDEDVEMTANGFADGVTTYSYTGNFDGREFKFRAGGEWQFDLGGTIPDLTIGGGNLSVEAGDYEVVLSFDGTNYSAVFTAQ</sequence>
<dbReference type="EMBL" id="BMEC01000011">
    <property type="protein sequence ID" value="GGC44978.1"/>
    <property type="molecule type" value="Genomic_DNA"/>
</dbReference>
<dbReference type="PROSITE" id="PS51257">
    <property type="entry name" value="PROKAR_LIPOPROTEIN"/>
    <property type="match status" value="1"/>
</dbReference>
<feature type="chain" id="PRO_5046261908" description="SusF/SusE family outer membrane protein" evidence="1">
    <location>
        <begin position="25"/>
        <end position="489"/>
    </location>
</feature>
<feature type="signal peptide" evidence="1">
    <location>
        <begin position="1"/>
        <end position="24"/>
    </location>
</feature>
<evidence type="ECO:0000313" key="3">
    <source>
        <dbReference type="Proteomes" id="UP000636010"/>
    </source>
</evidence>
<dbReference type="RefSeq" id="WP_188465610.1">
    <property type="nucleotide sequence ID" value="NZ_BAABHU010000011.1"/>
</dbReference>
<gene>
    <name evidence="2" type="ORF">GCM10011506_33230</name>
</gene>
<reference evidence="3" key="1">
    <citation type="journal article" date="2019" name="Int. J. Syst. Evol. Microbiol.">
        <title>The Global Catalogue of Microorganisms (GCM) 10K type strain sequencing project: providing services to taxonomists for standard genome sequencing and annotation.</title>
        <authorList>
            <consortium name="The Broad Institute Genomics Platform"/>
            <consortium name="The Broad Institute Genome Sequencing Center for Infectious Disease"/>
            <person name="Wu L."/>
            <person name="Ma J."/>
        </authorList>
    </citation>
    <scope>NUCLEOTIDE SEQUENCE [LARGE SCALE GENOMIC DNA]</scope>
    <source>
        <strain evidence="3">CGMCC 1.10832</strain>
    </source>
</reference>
<protein>
    <recommendedName>
        <fullName evidence="4">SusF/SusE family outer membrane protein</fullName>
    </recommendedName>
</protein>
<accession>A0ABQ1MXR2</accession>
<dbReference type="Proteomes" id="UP000636010">
    <property type="component" value="Unassembled WGS sequence"/>
</dbReference>
<comment type="caution">
    <text evidence="2">The sequence shown here is derived from an EMBL/GenBank/DDBJ whole genome shotgun (WGS) entry which is preliminary data.</text>
</comment>
<evidence type="ECO:0000313" key="2">
    <source>
        <dbReference type="EMBL" id="GGC44978.1"/>
    </source>
</evidence>
<proteinExistence type="predicted"/>
<evidence type="ECO:0008006" key="4">
    <source>
        <dbReference type="Google" id="ProtNLM"/>
    </source>
</evidence>
<name>A0ABQ1MXR2_9BACT</name>
<evidence type="ECO:0000256" key="1">
    <source>
        <dbReference type="SAM" id="SignalP"/>
    </source>
</evidence>
<keyword evidence="1" id="KW-0732">Signal</keyword>
<organism evidence="2 3">
    <name type="scientific">Marivirga lumbricoides</name>
    <dbReference type="NCBI Taxonomy" id="1046115"/>
    <lineage>
        <taxon>Bacteria</taxon>
        <taxon>Pseudomonadati</taxon>
        <taxon>Bacteroidota</taxon>
        <taxon>Cytophagia</taxon>
        <taxon>Cytophagales</taxon>
        <taxon>Marivirgaceae</taxon>
        <taxon>Marivirga</taxon>
    </lineage>
</organism>
<keyword evidence="3" id="KW-1185">Reference proteome</keyword>